<dbReference type="EMBL" id="CAKKLH010000035">
    <property type="protein sequence ID" value="CAH0100348.1"/>
    <property type="molecule type" value="Genomic_DNA"/>
</dbReference>
<dbReference type="AlphaFoldDB" id="A0A8J2RIH1"/>
<comment type="cofactor">
    <cofactor evidence="1">
        <name>heme b</name>
        <dbReference type="ChEBI" id="CHEBI:60344"/>
    </cofactor>
</comment>
<evidence type="ECO:0000256" key="10">
    <source>
        <dbReference type="ARBA" id="ARBA00023180"/>
    </source>
</evidence>
<keyword evidence="16" id="KW-1185">Reference proteome</keyword>
<protein>
    <recommendedName>
        <fullName evidence="17">Ferric-chelate reductase 1</fullName>
    </recommendedName>
</protein>
<dbReference type="InterPro" id="IPR005018">
    <property type="entry name" value="DOMON_domain"/>
</dbReference>
<comment type="subcellular location">
    <subcellularLocation>
        <location evidence="2">Membrane</location>
        <topology evidence="2">Multi-pass membrane protein</topology>
    </subcellularLocation>
</comment>
<dbReference type="SMART" id="SM00664">
    <property type="entry name" value="DoH"/>
    <property type="match status" value="1"/>
</dbReference>
<evidence type="ECO:0000256" key="8">
    <source>
        <dbReference type="ARBA" id="ARBA00023004"/>
    </source>
</evidence>
<evidence type="ECO:0000259" key="14">
    <source>
        <dbReference type="PROSITE" id="PS51019"/>
    </source>
</evidence>
<evidence type="ECO:0000256" key="7">
    <source>
        <dbReference type="ARBA" id="ARBA00022989"/>
    </source>
</evidence>
<reference evidence="15" key="1">
    <citation type="submission" date="2021-11" db="EMBL/GenBank/DDBJ databases">
        <authorList>
            <person name="Schell T."/>
        </authorList>
    </citation>
    <scope>NUCLEOTIDE SEQUENCE</scope>
    <source>
        <strain evidence="15">M5</strain>
    </source>
</reference>
<feature type="transmembrane region" description="Helical" evidence="11">
    <location>
        <begin position="579"/>
        <end position="600"/>
    </location>
</feature>
<dbReference type="SMART" id="SM00665">
    <property type="entry name" value="B561"/>
    <property type="match status" value="1"/>
</dbReference>
<organism evidence="15 16">
    <name type="scientific">Daphnia galeata</name>
    <dbReference type="NCBI Taxonomy" id="27404"/>
    <lineage>
        <taxon>Eukaryota</taxon>
        <taxon>Metazoa</taxon>
        <taxon>Ecdysozoa</taxon>
        <taxon>Arthropoda</taxon>
        <taxon>Crustacea</taxon>
        <taxon>Branchiopoda</taxon>
        <taxon>Diplostraca</taxon>
        <taxon>Cladocera</taxon>
        <taxon>Anomopoda</taxon>
        <taxon>Daphniidae</taxon>
        <taxon>Daphnia</taxon>
    </lineage>
</organism>
<evidence type="ECO:0000313" key="16">
    <source>
        <dbReference type="Proteomes" id="UP000789390"/>
    </source>
</evidence>
<feature type="transmembrane region" description="Helical" evidence="11">
    <location>
        <begin position="461"/>
        <end position="480"/>
    </location>
</feature>
<dbReference type="PANTHER" id="PTHR45828:SF36">
    <property type="entry name" value="REELIN DOMAIN-CONTAINING PROTEIN"/>
    <property type="match status" value="1"/>
</dbReference>
<dbReference type="GO" id="GO:0016020">
    <property type="term" value="C:membrane"/>
    <property type="evidence" value="ECO:0007669"/>
    <property type="project" value="UniProtKB-SubCell"/>
</dbReference>
<dbReference type="OrthoDB" id="6372137at2759"/>
<keyword evidence="12" id="KW-0732">Signal</keyword>
<feature type="transmembrane region" description="Helical" evidence="11">
    <location>
        <begin position="492"/>
        <end position="520"/>
    </location>
</feature>
<evidence type="ECO:0000256" key="9">
    <source>
        <dbReference type="ARBA" id="ARBA00023136"/>
    </source>
</evidence>
<feature type="domain" description="Reelin" evidence="14">
    <location>
        <begin position="19"/>
        <end position="191"/>
    </location>
</feature>
<keyword evidence="7 11" id="KW-1133">Transmembrane helix</keyword>
<name>A0A8J2RIH1_9CRUS</name>
<keyword evidence="9 11" id="KW-0472">Membrane</keyword>
<comment type="caution">
    <text evidence="15">The sequence shown here is derived from an EMBL/GenBank/DDBJ whole genome shotgun (WGS) entry which is preliminary data.</text>
</comment>
<evidence type="ECO:0000256" key="1">
    <source>
        <dbReference type="ARBA" id="ARBA00001970"/>
    </source>
</evidence>
<feature type="chain" id="PRO_5035204463" description="Ferric-chelate reductase 1" evidence="12">
    <location>
        <begin position="29"/>
        <end position="602"/>
    </location>
</feature>
<dbReference type="InterPro" id="IPR051237">
    <property type="entry name" value="Ferric-chelate_Red/DefProt"/>
</dbReference>
<dbReference type="PROSITE" id="PS50939">
    <property type="entry name" value="CYTOCHROME_B561"/>
    <property type="match status" value="1"/>
</dbReference>
<feature type="transmembrane region" description="Helical" evidence="11">
    <location>
        <begin position="424"/>
        <end position="446"/>
    </location>
</feature>
<keyword evidence="6" id="KW-0249">Electron transport</keyword>
<proteinExistence type="inferred from homology"/>
<feature type="transmembrane region" description="Helical" evidence="11">
    <location>
        <begin position="384"/>
        <end position="403"/>
    </location>
</feature>
<feature type="transmembrane region" description="Helical" evidence="11">
    <location>
        <begin position="532"/>
        <end position="553"/>
    </location>
</feature>
<gene>
    <name evidence="15" type="ORF">DGAL_LOCUS2572</name>
</gene>
<evidence type="ECO:0000256" key="11">
    <source>
        <dbReference type="SAM" id="Phobius"/>
    </source>
</evidence>
<evidence type="ECO:0000256" key="5">
    <source>
        <dbReference type="ARBA" id="ARBA00022692"/>
    </source>
</evidence>
<evidence type="ECO:0000256" key="2">
    <source>
        <dbReference type="ARBA" id="ARBA00004141"/>
    </source>
</evidence>
<evidence type="ECO:0008006" key="17">
    <source>
        <dbReference type="Google" id="ProtNLM"/>
    </source>
</evidence>
<keyword evidence="8" id="KW-0408">Iron</keyword>
<keyword evidence="5 11" id="KW-0812">Transmembrane</keyword>
<dbReference type="Gene3D" id="2.60.40.4060">
    <property type="entry name" value="Reeler domain"/>
    <property type="match status" value="1"/>
</dbReference>
<dbReference type="PANTHER" id="PTHR45828">
    <property type="entry name" value="CYTOCHROME B561/FERRIC REDUCTASE TRANSMEMBRANE"/>
    <property type="match status" value="1"/>
</dbReference>
<dbReference type="Pfam" id="PF02014">
    <property type="entry name" value="Reeler"/>
    <property type="match status" value="1"/>
</dbReference>
<evidence type="ECO:0000259" key="13">
    <source>
        <dbReference type="PROSITE" id="PS50939"/>
    </source>
</evidence>
<feature type="domain" description="Cytochrome b561" evidence="13">
    <location>
        <begin position="348"/>
        <end position="555"/>
    </location>
</feature>
<evidence type="ECO:0000313" key="15">
    <source>
        <dbReference type="EMBL" id="CAH0100348.1"/>
    </source>
</evidence>
<dbReference type="Pfam" id="PF03351">
    <property type="entry name" value="DOMON"/>
    <property type="match status" value="1"/>
</dbReference>
<evidence type="ECO:0000256" key="6">
    <source>
        <dbReference type="ARBA" id="ARBA00022982"/>
    </source>
</evidence>
<dbReference type="PROSITE" id="PS51019">
    <property type="entry name" value="REELIN"/>
    <property type="match status" value="1"/>
</dbReference>
<sequence>MSSKSSSLYRYGLLLFAALMLRQNEVAASPNGAPTSSCNSMTPGHGQTSSTACPFQTILDKTEMFSNDTLKVTLQRPGGTTAVFKGFLIMGFDKAKNNTVIGTFNISSTDQDSRTLDCGQYDNAATHKNDNQKSNITIDYWFPPEGFNGDVEFKATFIVDRDSEYWVKVPSRTSIKIIASEPIPTTPTTDPSNTQPPFPDIYAECGKTKGCIATPEDCVGTNNCSMMTTFKKLDNDHLELEIYGEITGDQQYVAVGFSTDSEMGSDSVTECVQYLSTVKAYQSYNSPDHNNKRLPSNIEGFEDTGSPLFVDGYIYCSVKHPIVFTSNNQNFDLNQPHYILMATGSAGKDNIERHSKEEKSGVSIDLADDLNISYFKDSRVLKQLHGSFMVIAWLMAASTGLLMPRYMKKTWVGKQFMKKDLWFVYHRGLMVLAWTLTVAGFIIIFVDVGGWVSESVSENPHPLIGCITTVLAFIQPFMALMRPGPNAPKRYIFNWAHMLVGYSAHILASNDYLTCIFLAVEMEEAELPYETYWILTAHICCYVGAHIILTIFARRSITVPDVLKADAPRDETGSLTRKIILICFICIVVGLGSTVIAFIAGA</sequence>
<dbReference type="Proteomes" id="UP000789390">
    <property type="component" value="Unassembled WGS sequence"/>
</dbReference>
<keyword evidence="10" id="KW-0325">Glycoprotein</keyword>
<dbReference type="InterPro" id="IPR006593">
    <property type="entry name" value="Cyt_b561/ferric_Rdtase_TM"/>
</dbReference>
<keyword evidence="4" id="KW-0813">Transport</keyword>
<feature type="signal peptide" evidence="12">
    <location>
        <begin position="1"/>
        <end position="28"/>
    </location>
</feature>
<evidence type="ECO:0000256" key="3">
    <source>
        <dbReference type="ARBA" id="ARBA00009195"/>
    </source>
</evidence>
<accession>A0A8J2RIH1</accession>
<dbReference type="InterPro" id="IPR042307">
    <property type="entry name" value="Reeler_sf"/>
</dbReference>
<evidence type="ECO:0000256" key="12">
    <source>
        <dbReference type="SAM" id="SignalP"/>
    </source>
</evidence>
<dbReference type="CDD" id="cd08544">
    <property type="entry name" value="Reeler"/>
    <property type="match status" value="1"/>
</dbReference>
<comment type="similarity">
    <text evidence="3">Belongs to the FRRS1 family.</text>
</comment>
<dbReference type="Gene3D" id="1.20.120.1770">
    <property type="match status" value="1"/>
</dbReference>
<dbReference type="CDD" id="cd08760">
    <property type="entry name" value="Cyt_b561_FRRS1_like"/>
    <property type="match status" value="1"/>
</dbReference>
<evidence type="ECO:0000256" key="4">
    <source>
        <dbReference type="ARBA" id="ARBA00022448"/>
    </source>
</evidence>
<dbReference type="CDD" id="cd09628">
    <property type="entry name" value="DOMON_SDR_2_like"/>
    <property type="match status" value="1"/>
</dbReference>
<dbReference type="InterPro" id="IPR002861">
    <property type="entry name" value="Reeler_dom"/>
</dbReference>